<organism evidence="1 2">
    <name type="scientific">[Empedobacter] haloabium</name>
    <dbReference type="NCBI Taxonomy" id="592317"/>
    <lineage>
        <taxon>Bacteria</taxon>
        <taxon>Pseudomonadati</taxon>
        <taxon>Pseudomonadota</taxon>
        <taxon>Betaproteobacteria</taxon>
        <taxon>Burkholderiales</taxon>
        <taxon>Oxalobacteraceae</taxon>
        <taxon>Telluria group</taxon>
        <taxon>Telluria group incertae sedis</taxon>
    </lineage>
</organism>
<dbReference type="InterPro" id="IPR009836">
    <property type="entry name" value="GRDP-like"/>
</dbReference>
<gene>
    <name evidence="1" type="ORF">E7V67_005745</name>
</gene>
<dbReference type="Proteomes" id="UP000321323">
    <property type="component" value="Chromosome"/>
</dbReference>
<keyword evidence="2" id="KW-1185">Reference proteome</keyword>
<name>A0ABZ1UPK3_9BURK</name>
<protein>
    <submittedName>
        <fullName evidence="1">Glycine-rich domain-containing protein-like</fullName>
    </submittedName>
</protein>
<evidence type="ECO:0000313" key="1">
    <source>
        <dbReference type="EMBL" id="WUR14607.1"/>
    </source>
</evidence>
<sequence length="291" mass="31614">MISSEQFNAIAALDLEPIKVKLMHVESGEGWSLEKVDAVEFEYRRFLYLMKMFPQEQTAPLMDVDIFWHYHILDTMKYAIDCEAVFGYFLHHFPYIGLRGEDDEEAHRRVGDRMKELYEETFGEPYGIGARGETPETAYSGRVSDQAAYSGRVSAEATAYSGRVAAPTTGAAVAYSGRVSAPDVSATAYSGRVATAYSGRVADQTAYSGRVADQTAYSGRVASATAYSGRVADQTAYSGRVASATAYSGRVADQTAYSGRVSSQAAYSGRVQATAPAQDAFYSARPRLAAD</sequence>
<proteinExistence type="predicted"/>
<accession>A0ABZ1UPK3</accession>
<reference evidence="1 2" key="1">
    <citation type="journal article" date="2019" name="Int. J. Syst. Evol. Microbiol.">
        <title>The Draft Whole-Genome Sequence of the Antibiotic Producer Empedobacter haloabium ATCC 31962 Provides Indications for Its Taxonomic Reclassification.</title>
        <authorList>
            <person name="Miess H."/>
            <person name="Arlt P."/>
            <person name="Apel A.K."/>
            <person name="Weber T."/>
            <person name="Nieselt K."/>
            <person name="Hanssen F."/>
            <person name="Czemmel S."/>
            <person name="Nahnsen S."/>
            <person name="Gross H."/>
        </authorList>
    </citation>
    <scope>NUCLEOTIDE SEQUENCE [LARGE SCALE GENOMIC DNA]</scope>
    <source>
        <strain evidence="1 2">ATCC 31962</strain>
    </source>
</reference>
<dbReference type="PANTHER" id="PTHR34365:SF7">
    <property type="entry name" value="GLYCINE-RICH DOMAIN-CONTAINING PROTEIN 1"/>
    <property type="match status" value="1"/>
</dbReference>
<evidence type="ECO:0000313" key="2">
    <source>
        <dbReference type="Proteomes" id="UP000321323"/>
    </source>
</evidence>
<dbReference type="PANTHER" id="PTHR34365">
    <property type="entry name" value="ENOLASE (DUF1399)"/>
    <property type="match status" value="1"/>
</dbReference>
<dbReference type="EMBL" id="CP136508">
    <property type="protein sequence ID" value="WUR14607.1"/>
    <property type="molecule type" value="Genomic_DNA"/>
</dbReference>
<dbReference type="Pfam" id="PF07173">
    <property type="entry name" value="GRDP-like"/>
    <property type="match status" value="1"/>
</dbReference>